<dbReference type="PANTHER" id="PTHR30319:SF1">
    <property type="entry name" value="TRANSCRIPTIONAL REPRESSOR PAAX"/>
    <property type="match status" value="1"/>
</dbReference>
<dbReference type="Pfam" id="PF20803">
    <property type="entry name" value="PaaX_M"/>
    <property type="match status" value="1"/>
</dbReference>
<keyword evidence="3 7" id="KW-0255">Endonuclease</keyword>
<evidence type="ECO:0000256" key="7">
    <source>
        <dbReference type="HAMAP-Rule" id="MF_01471"/>
    </source>
</evidence>
<dbReference type="HAMAP" id="MF_01471">
    <property type="entry name" value="Cas2"/>
    <property type="match status" value="1"/>
</dbReference>
<dbReference type="SUPFAM" id="SSF143430">
    <property type="entry name" value="TTP0101/SSO1404-like"/>
    <property type="match status" value="1"/>
</dbReference>
<protein>
    <recommendedName>
        <fullName evidence="7">CRISPR-associated endoribonuclease Cas2</fullName>
        <ecNumber evidence="7">3.1.-.-</ecNumber>
    </recommendedName>
</protein>
<dbReference type="Gene3D" id="3.30.70.2650">
    <property type="match status" value="1"/>
</dbReference>
<accession>A0A1J4RVN4</accession>
<dbReference type="InterPro" id="IPR048846">
    <property type="entry name" value="PaaX-like_central"/>
</dbReference>
<name>A0A1J4RVN4_9BACT</name>
<keyword evidence="6 7" id="KW-0051">Antiviral defense</keyword>
<sequence length="262" mass="30430">MGKFADISRKRRIKNFSWGLASRMSDLVLLGLSWDLGRGKFVGDFFVRLGEEGEESFTEPKIKQVYYQLKQKGLIDYVRGSLLAPQITDQGRKRIASILPNYLESRPWDKHLYLISYDIPELKKVERNRLRRLLKTVGCGLLQESVWLTPYNPKIILEEFVAKNDLIGLVLVSDLGKNGSIGEEDNRGLVTRVYQLDELNRRYWEFLDRWKGKELQSETVPHFFSILQDDPQLPFDLLPDDWLGEQAWELIKSIPDLNGRTG</sequence>
<keyword evidence="1 7" id="KW-0540">Nuclease</keyword>
<organism evidence="9 10">
    <name type="scientific">Candidatus Beckwithbacteria bacterium CG1_02_47_37</name>
    <dbReference type="NCBI Taxonomy" id="1805034"/>
    <lineage>
        <taxon>Bacteria</taxon>
        <taxon>Candidatus Beckwithiibacteriota</taxon>
    </lineage>
</organism>
<evidence type="ECO:0000259" key="8">
    <source>
        <dbReference type="Pfam" id="PF20803"/>
    </source>
</evidence>
<dbReference type="GO" id="GO:0046872">
    <property type="term" value="F:metal ion binding"/>
    <property type="evidence" value="ECO:0007669"/>
    <property type="project" value="UniProtKB-UniRule"/>
</dbReference>
<dbReference type="GO" id="GO:0043571">
    <property type="term" value="P:maintenance of CRISPR repeat elements"/>
    <property type="evidence" value="ECO:0007669"/>
    <property type="project" value="UniProtKB-UniRule"/>
</dbReference>
<evidence type="ECO:0000313" key="10">
    <source>
        <dbReference type="Proteomes" id="UP000183144"/>
    </source>
</evidence>
<evidence type="ECO:0000256" key="2">
    <source>
        <dbReference type="ARBA" id="ARBA00022723"/>
    </source>
</evidence>
<dbReference type="InterPro" id="IPR021127">
    <property type="entry name" value="CRISPR_associated_Cas2"/>
</dbReference>
<dbReference type="STRING" id="1805034.AUJ59_00305"/>
<comment type="similarity">
    <text evidence="7">Belongs to the CRISPR-associated endoribonuclease Cas2 protein family.</text>
</comment>
<feature type="binding site" evidence="7">
    <location>
        <position position="118"/>
    </location>
    <ligand>
        <name>Mg(2+)</name>
        <dbReference type="ChEBI" id="CHEBI:18420"/>
        <note>catalytic</note>
    </ligand>
</feature>
<keyword evidence="2 7" id="KW-0479">Metal-binding</keyword>
<dbReference type="EMBL" id="MNUI01000006">
    <property type="protein sequence ID" value="OIN89982.1"/>
    <property type="molecule type" value="Genomic_DNA"/>
</dbReference>
<evidence type="ECO:0000256" key="5">
    <source>
        <dbReference type="ARBA" id="ARBA00022842"/>
    </source>
</evidence>
<keyword evidence="5 7" id="KW-0460">Magnesium</keyword>
<comment type="caution">
    <text evidence="9">The sequence shown here is derived from an EMBL/GenBank/DDBJ whole genome shotgun (WGS) entry which is preliminary data.</text>
</comment>
<dbReference type="GO" id="GO:0004521">
    <property type="term" value="F:RNA endonuclease activity"/>
    <property type="evidence" value="ECO:0007669"/>
    <property type="project" value="InterPro"/>
</dbReference>
<dbReference type="GO" id="GO:0051607">
    <property type="term" value="P:defense response to virus"/>
    <property type="evidence" value="ECO:0007669"/>
    <property type="project" value="UniProtKB-UniRule"/>
</dbReference>
<evidence type="ECO:0000256" key="1">
    <source>
        <dbReference type="ARBA" id="ARBA00022722"/>
    </source>
</evidence>
<dbReference type="AlphaFoldDB" id="A0A1J4RVN4"/>
<dbReference type="GO" id="GO:0006351">
    <property type="term" value="P:DNA-templated transcription"/>
    <property type="evidence" value="ECO:0007669"/>
    <property type="project" value="TreeGrafter"/>
</dbReference>
<dbReference type="PANTHER" id="PTHR30319">
    <property type="entry name" value="PHENYLACETIC ACID REGULATOR-RELATED TRANSCRIPTIONAL REPRESSOR"/>
    <property type="match status" value="1"/>
</dbReference>
<comment type="subunit">
    <text evidence="7">Homodimer, forms a heterotetramer with a Cas1 homodimer.</text>
</comment>
<proteinExistence type="inferred from homology"/>
<dbReference type="EC" id="3.1.-.-" evidence="7"/>
<feature type="domain" description="Transcriptional repressor PaaX-like central Cas2-like" evidence="8">
    <location>
        <begin position="106"/>
        <end position="166"/>
    </location>
</feature>
<evidence type="ECO:0000256" key="3">
    <source>
        <dbReference type="ARBA" id="ARBA00022759"/>
    </source>
</evidence>
<comment type="cofactor">
    <cofactor evidence="7">
        <name>Mg(2+)</name>
        <dbReference type="ChEBI" id="CHEBI:18420"/>
    </cofactor>
</comment>
<keyword evidence="4 7" id="KW-0378">Hydrolase</keyword>
<gene>
    <name evidence="7" type="primary">cas2</name>
    <name evidence="9" type="ORF">AUJ59_00305</name>
</gene>
<evidence type="ECO:0000256" key="4">
    <source>
        <dbReference type="ARBA" id="ARBA00022801"/>
    </source>
</evidence>
<comment type="function">
    <text evidence="7">CRISPR (clustered regularly interspaced short palindromic repeat), is an adaptive immune system that provides protection against mobile genetic elements (viruses, transposable elements and conjugative plasmids). CRISPR clusters contain sequences complementary to antecedent mobile elements and target invading nucleic acids. CRISPR clusters are transcribed and processed into CRISPR RNA (crRNA). Functions as a ssRNA-specific endoribonuclease. Involved in the integration of spacer DNA into the CRISPR cassette.</text>
</comment>
<evidence type="ECO:0000256" key="6">
    <source>
        <dbReference type="ARBA" id="ARBA00023118"/>
    </source>
</evidence>
<dbReference type="GO" id="GO:0016787">
    <property type="term" value="F:hydrolase activity"/>
    <property type="evidence" value="ECO:0007669"/>
    <property type="project" value="UniProtKB-KW"/>
</dbReference>
<evidence type="ECO:0000313" key="9">
    <source>
        <dbReference type="EMBL" id="OIN89982.1"/>
    </source>
</evidence>
<reference evidence="9 10" key="1">
    <citation type="journal article" date="2016" name="Environ. Microbiol.">
        <title>Genomic resolution of a cold subsurface aquifer community provides metabolic insights for novel microbes adapted to high CO concentrations.</title>
        <authorList>
            <person name="Probst A.J."/>
            <person name="Castelle C.J."/>
            <person name="Singh A."/>
            <person name="Brown C.T."/>
            <person name="Anantharaman K."/>
            <person name="Sharon I."/>
            <person name="Hug L.A."/>
            <person name="Burstein D."/>
            <person name="Emerson J.B."/>
            <person name="Thomas B.C."/>
            <person name="Banfield J.F."/>
        </authorList>
    </citation>
    <scope>NUCLEOTIDE SEQUENCE [LARGE SCALE GENOMIC DNA]</scope>
    <source>
        <strain evidence="9">CG1_02_47_37</strain>
    </source>
</reference>
<dbReference type="Proteomes" id="UP000183144">
    <property type="component" value="Unassembled WGS sequence"/>
</dbReference>